<accession>A0ABN8PMK8</accession>
<dbReference type="EMBL" id="CALNXI010000920">
    <property type="protein sequence ID" value="CAH3146889.1"/>
    <property type="molecule type" value="Genomic_DNA"/>
</dbReference>
<keyword evidence="3" id="KW-1185">Reference proteome</keyword>
<comment type="caution">
    <text evidence="2">The sequence shown here is derived from an EMBL/GenBank/DDBJ whole genome shotgun (WGS) entry which is preliminary data.</text>
</comment>
<name>A0ABN8PMK8_9CNID</name>
<organism evidence="2 3">
    <name type="scientific">Porites evermanni</name>
    <dbReference type="NCBI Taxonomy" id="104178"/>
    <lineage>
        <taxon>Eukaryota</taxon>
        <taxon>Metazoa</taxon>
        <taxon>Cnidaria</taxon>
        <taxon>Anthozoa</taxon>
        <taxon>Hexacorallia</taxon>
        <taxon>Scleractinia</taxon>
        <taxon>Fungiina</taxon>
        <taxon>Poritidae</taxon>
        <taxon>Porites</taxon>
    </lineage>
</organism>
<evidence type="ECO:0000256" key="1">
    <source>
        <dbReference type="SAM" id="MobiDB-lite"/>
    </source>
</evidence>
<feature type="region of interest" description="Disordered" evidence="1">
    <location>
        <begin position="141"/>
        <end position="161"/>
    </location>
</feature>
<dbReference type="Proteomes" id="UP001159427">
    <property type="component" value="Unassembled WGS sequence"/>
</dbReference>
<proteinExistence type="predicted"/>
<sequence length="169" mass="19283">MLIKDLTPFMQRLSQVRQKQASERKALLALGMVNVTITHLNGLTQEVKQEIRLAEKEYVCSELFKCKGNTNYIWQIINHCLPNREPSLTAVEDPVVQANRFNDFYVSVGEVAAAKAKALCKQYGFSEESVRQLEPVTVNNNSPVKDYVHSDDNTQPTYEMTPRFKPFTV</sequence>
<reference evidence="2 3" key="1">
    <citation type="submission" date="2022-05" db="EMBL/GenBank/DDBJ databases">
        <authorList>
            <consortium name="Genoscope - CEA"/>
            <person name="William W."/>
        </authorList>
    </citation>
    <scope>NUCLEOTIDE SEQUENCE [LARGE SCALE GENOMIC DNA]</scope>
</reference>
<evidence type="ECO:0000313" key="3">
    <source>
        <dbReference type="Proteomes" id="UP001159427"/>
    </source>
</evidence>
<gene>
    <name evidence="2" type="ORF">PEVE_00044132</name>
</gene>
<evidence type="ECO:0000313" key="2">
    <source>
        <dbReference type="EMBL" id="CAH3146889.1"/>
    </source>
</evidence>
<protein>
    <submittedName>
        <fullName evidence="2">Uncharacterized protein</fullName>
    </submittedName>
</protein>